<dbReference type="PANTHER" id="PTHR47326">
    <property type="entry name" value="TRANSPOSABLE ELEMENT TC3 TRANSPOSASE-LIKE PROTEIN"/>
    <property type="match status" value="1"/>
</dbReference>
<protein>
    <submittedName>
        <fullName evidence="1">Uncharacterized protein</fullName>
    </submittedName>
</protein>
<accession>A0ABQ8SR13</accession>
<evidence type="ECO:0000313" key="1">
    <source>
        <dbReference type="EMBL" id="KAJ4436087.1"/>
    </source>
</evidence>
<evidence type="ECO:0000313" key="2">
    <source>
        <dbReference type="Proteomes" id="UP001148838"/>
    </source>
</evidence>
<keyword evidence="2" id="KW-1185">Reference proteome</keyword>
<comment type="caution">
    <text evidence="1">The sequence shown here is derived from an EMBL/GenBank/DDBJ whole genome shotgun (WGS) entry which is preliminary data.</text>
</comment>
<dbReference type="EMBL" id="JAJSOF020000023">
    <property type="protein sequence ID" value="KAJ4436087.1"/>
    <property type="molecule type" value="Genomic_DNA"/>
</dbReference>
<dbReference type="PANTHER" id="PTHR47326:SF1">
    <property type="entry name" value="HTH PSQ-TYPE DOMAIN-CONTAINING PROTEIN"/>
    <property type="match status" value="1"/>
</dbReference>
<dbReference type="InterPro" id="IPR036397">
    <property type="entry name" value="RNaseH_sf"/>
</dbReference>
<dbReference type="Gene3D" id="3.30.420.10">
    <property type="entry name" value="Ribonuclease H-like superfamily/Ribonuclease H"/>
    <property type="match status" value="1"/>
</dbReference>
<reference evidence="1 2" key="1">
    <citation type="journal article" date="2022" name="Allergy">
        <title>Genome assembly and annotation of Periplaneta americana reveal a comprehensive cockroach allergen profile.</title>
        <authorList>
            <person name="Wang L."/>
            <person name="Xiong Q."/>
            <person name="Saelim N."/>
            <person name="Wang L."/>
            <person name="Nong W."/>
            <person name="Wan A.T."/>
            <person name="Shi M."/>
            <person name="Liu X."/>
            <person name="Cao Q."/>
            <person name="Hui J.H.L."/>
            <person name="Sookrung N."/>
            <person name="Leung T.F."/>
            <person name="Tungtrongchitr A."/>
            <person name="Tsui S.K.W."/>
        </authorList>
    </citation>
    <scope>NUCLEOTIDE SEQUENCE [LARGE SCALE GENOMIC DNA]</scope>
    <source>
        <strain evidence="1">PWHHKU_190912</strain>
    </source>
</reference>
<organism evidence="1 2">
    <name type="scientific">Periplaneta americana</name>
    <name type="common">American cockroach</name>
    <name type="synonym">Blatta americana</name>
    <dbReference type="NCBI Taxonomy" id="6978"/>
    <lineage>
        <taxon>Eukaryota</taxon>
        <taxon>Metazoa</taxon>
        <taxon>Ecdysozoa</taxon>
        <taxon>Arthropoda</taxon>
        <taxon>Hexapoda</taxon>
        <taxon>Insecta</taxon>
        <taxon>Pterygota</taxon>
        <taxon>Neoptera</taxon>
        <taxon>Polyneoptera</taxon>
        <taxon>Dictyoptera</taxon>
        <taxon>Blattodea</taxon>
        <taxon>Blattoidea</taxon>
        <taxon>Blattidae</taxon>
        <taxon>Blattinae</taxon>
        <taxon>Periplaneta</taxon>
    </lineage>
</organism>
<sequence>MGRMSPTWVLGPIQSVSLSTVPIGSAVFENQVLNASLGLNKIPNETCDQSSLHYQSLTYNTKEALNIIHDMWVTPDVRTIQKDDKVRRMNFALDMLYRIDEGNNFLQRVLFCDEVTFHLLGHVNRHSVRIWGSESSHIYITNKGKKWNSLHYNPQLIPDLPRKSSVAPFRLATGHDCLAKHLHRIGIYQSPNCPLCNSNQEMDLEHLKICASVADHDNIFEKYWSARGQMTLLSDA</sequence>
<dbReference type="Proteomes" id="UP001148838">
    <property type="component" value="Unassembled WGS sequence"/>
</dbReference>
<name>A0ABQ8SR13_PERAM</name>
<proteinExistence type="predicted"/>
<gene>
    <name evidence="1" type="ORF">ANN_18714</name>
</gene>